<organism evidence="1">
    <name type="scientific">Sulfolobales Beppu rod-shaped virus 1</name>
    <dbReference type="NCBI Taxonomy" id="2493121"/>
    <lineage>
        <taxon>Viruses</taxon>
        <taxon>Adnaviria</taxon>
        <taxon>Zilligvirae</taxon>
        <taxon>Taleaviricota</taxon>
        <taxon>Tokiviricetes</taxon>
        <taxon>Ligamenvirales</taxon>
        <taxon>Rudiviridae</taxon>
        <taxon>Japarudivirus</taxon>
        <taxon>Japarudivirus beppuense</taxon>
        <taxon>Japarudivirus SBRV1</taxon>
    </lineage>
</organism>
<keyword evidence="1" id="KW-0808">Transferase</keyword>
<dbReference type="EMBL" id="MK064565">
    <property type="protein sequence ID" value="AZI75908.1"/>
    <property type="molecule type" value="Genomic_DNA"/>
</dbReference>
<reference evidence="1" key="1">
    <citation type="journal article" date="2018" name="Environ. Microbiol.">
        <title>New archaeal viruses discovered by metagenomic analysis of viral communities in enrichment cultures.</title>
        <authorList>
            <person name="Liu Y."/>
            <person name="Brandt D."/>
            <person name="Ishino S."/>
            <person name="Ishino Y."/>
            <person name="Koonin E.V."/>
            <person name="Kalinowski J."/>
            <person name="Krupovic M."/>
            <person name="Prangishvili D."/>
        </authorList>
    </citation>
    <scope>NUCLEOTIDE SEQUENCE [LARGE SCALE GENOMIC DNA]</scope>
</reference>
<evidence type="ECO:0000313" key="2">
    <source>
        <dbReference type="Proteomes" id="UP000277970"/>
    </source>
</evidence>
<dbReference type="Proteomes" id="UP000277970">
    <property type="component" value="Segment"/>
</dbReference>
<keyword evidence="2" id="KW-1185">Reference proteome</keyword>
<dbReference type="GO" id="GO:0006400">
    <property type="term" value="P:tRNA modification"/>
    <property type="evidence" value="ECO:0007669"/>
    <property type="project" value="InterPro"/>
</dbReference>
<proteinExistence type="predicted"/>
<gene>
    <name evidence="1" type="ORF">SBRV1_gp19</name>
</gene>
<accession>A0A3S8NF82</accession>
<dbReference type="SUPFAM" id="SSF51713">
    <property type="entry name" value="tRNA-guanine transglycosylase"/>
    <property type="match status" value="1"/>
</dbReference>
<protein>
    <submittedName>
        <fullName evidence="1">Putative queuine tRNA-ribosyltransferase</fullName>
    </submittedName>
</protein>
<sequence>MKIFFEYGRKYEFLFDLNFPVLINQLKIDEIWWKNETLIDSGGYQIILQGMQIKPEEVLKKYKQLAQQSNKLMFFSLDYPTLFDHVDNRNFDWFEFLWTKFEEAEKIIPIVHMYTKSDLDFAIDFYRQYTNYLAMGGFVASSKNDVFLYTLPFYVYVKRKVNWLHVLGMPGAKTKTLFLDANQLDTSIHIHLSGLRRVIFPDGRDYHPTNKKFKERVNELIDFLEKTNFPYEIKFDSYKDVAKINVWVLQYSEEMINEKYYYYLRSLKRLGEDSLIEEMKLAFKSAREILNSKK</sequence>
<name>A0A3S8NF82_9VIRU</name>
<dbReference type="GO" id="GO:0016740">
    <property type="term" value="F:transferase activity"/>
    <property type="evidence" value="ECO:0007669"/>
    <property type="project" value="UniProtKB-KW"/>
</dbReference>
<dbReference type="InterPro" id="IPR036511">
    <property type="entry name" value="TGT-like_sf"/>
</dbReference>
<evidence type="ECO:0000313" key="1">
    <source>
        <dbReference type="EMBL" id="AZI75908.1"/>
    </source>
</evidence>